<keyword evidence="4" id="KW-1133">Transmembrane helix</keyword>
<keyword evidence="5" id="KW-0472">Membrane</keyword>
<comment type="subcellular location">
    <subcellularLocation>
        <location evidence="1">Membrane</location>
        <topology evidence="1">Single-pass membrane protein</topology>
    </subcellularLocation>
</comment>
<evidence type="ECO:0000256" key="5">
    <source>
        <dbReference type="ARBA" id="ARBA00023136"/>
    </source>
</evidence>
<dbReference type="SUPFAM" id="SSF101447">
    <property type="entry name" value="Formin homology 2 domain (FH2 domain)"/>
    <property type="match status" value="1"/>
</dbReference>
<dbReference type="Gene3D" id="1.20.58.2220">
    <property type="entry name" value="Formin, FH2 domain"/>
    <property type="match status" value="2"/>
</dbReference>
<dbReference type="STRING" id="888268.A0A1E5V2Y4"/>
<dbReference type="Pfam" id="PF02181">
    <property type="entry name" value="FH2"/>
    <property type="match status" value="1"/>
</dbReference>
<accession>A0A1E5V2Y4</accession>
<evidence type="ECO:0000256" key="6">
    <source>
        <dbReference type="ARBA" id="ARBA00025793"/>
    </source>
</evidence>
<dbReference type="GO" id="GO:0016020">
    <property type="term" value="C:membrane"/>
    <property type="evidence" value="ECO:0007669"/>
    <property type="project" value="UniProtKB-SubCell"/>
</dbReference>
<evidence type="ECO:0000256" key="4">
    <source>
        <dbReference type="ARBA" id="ARBA00022989"/>
    </source>
</evidence>
<gene>
    <name evidence="8" type="ORF">BAE44_0019460</name>
</gene>
<dbReference type="InterPro" id="IPR015425">
    <property type="entry name" value="FH2_Formin"/>
</dbReference>
<sequence>MLPLLEAGQAGSLGTVVFETLVKMTPSREEEIKLKAYEEDALSKLGPAQNFLKALLDIPFAFKRVEAILYITNFDPELCHLKACFTTLEAAAMDYDALTSYVSKLSSGIRKISEVLQLNQQLDSEDSSNRFHASISEFLHKAEADVATVLA</sequence>
<dbReference type="GO" id="GO:0051015">
    <property type="term" value="F:actin filament binding"/>
    <property type="evidence" value="ECO:0007669"/>
    <property type="project" value="InterPro"/>
</dbReference>
<dbReference type="InterPro" id="IPR042201">
    <property type="entry name" value="FH2_Formin_sf"/>
</dbReference>
<name>A0A1E5V2Y4_9POAL</name>
<dbReference type="PROSITE" id="PS51444">
    <property type="entry name" value="FH2"/>
    <property type="match status" value="1"/>
</dbReference>
<dbReference type="EMBL" id="LWDX02053303">
    <property type="protein sequence ID" value="OEL19520.1"/>
    <property type="molecule type" value="Genomic_DNA"/>
</dbReference>
<evidence type="ECO:0000313" key="9">
    <source>
        <dbReference type="Proteomes" id="UP000095767"/>
    </source>
</evidence>
<keyword evidence="9" id="KW-1185">Reference proteome</keyword>
<comment type="similarity">
    <text evidence="6">Belongs to the formin-like family. Class-I subfamily.</text>
</comment>
<dbReference type="AlphaFoldDB" id="A0A1E5V2Y4"/>
<dbReference type="GO" id="GO:0045010">
    <property type="term" value="P:actin nucleation"/>
    <property type="evidence" value="ECO:0007669"/>
    <property type="project" value="InterPro"/>
</dbReference>
<organism evidence="8 9">
    <name type="scientific">Dichanthelium oligosanthes</name>
    <dbReference type="NCBI Taxonomy" id="888268"/>
    <lineage>
        <taxon>Eukaryota</taxon>
        <taxon>Viridiplantae</taxon>
        <taxon>Streptophyta</taxon>
        <taxon>Embryophyta</taxon>
        <taxon>Tracheophyta</taxon>
        <taxon>Spermatophyta</taxon>
        <taxon>Magnoliopsida</taxon>
        <taxon>Liliopsida</taxon>
        <taxon>Poales</taxon>
        <taxon>Poaceae</taxon>
        <taxon>PACMAD clade</taxon>
        <taxon>Panicoideae</taxon>
        <taxon>Panicodae</taxon>
        <taxon>Paniceae</taxon>
        <taxon>Dichantheliinae</taxon>
        <taxon>Dichanthelium</taxon>
    </lineage>
</organism>
<comment type="caution">
    <text evidence="8">The sequence shown here is derived from an EMBL/GenBank/DDBJ whole genome shotgun (WGS) entry which is preliminary data.</text>
</comment>
<proteinExistence type="inferred from homology"/>
<dbReference type="Proteomes" id="UP000095767">
    <property type="component" value="Unassembled WGS sequence"/>
</dbReference>
<evidence type="ECO:0000313" key="8">
    <source>
        <dbReference type="EMBL" id="OEL19520.1"/>
    </source>
</evidence>
<keyword evidence="2" id="KW-0812">Transmembrane</keyword>
<feature type="domain" description="FH2" evidence="7">
    <location>
        <begin position="1"/>
        <end position="151"/>
    </location>
</feature>
<evidence type="ECO:0000256" key="2">
    <source>
        <dbReference type="ARBA" id="ARBA00022692"/>
    </source>
</evidence>
<dbReference type="OrthoDB" id="1668162at2759"/>
<evidence type="ECO:0000259" key="7">
    <source>
        <dbReference type="PROSITE" id="PS51444"/>
    </source>
</evidence>
<dbReference type="InterPro" id="IPR027643">
    <property type="entry name" value="Formin-like_plant"/>
</dbReference>
<dbReference type="PANTHER" id="PTHR23213:SF368">
    <property type="entry name" value="HISTONE H3-K79 METHYLTRANSFERASE"/>
    <property type="match status" value="1"/>
</dbReference>
<protein>
    <submittedName>
        <fullName evidence="8">Formin-like protein 15</fullName>
    </submittedName>
</protein>
<keyword evidence="3" id="KW-0732">Signal</keyword>
<evidence type="ECO:0000256" key="3">
    <source>
        <dbReference type="ARBA" id="ARBA00022729"/>
    </source>
</evidence>
<dbReference type="PANTHER" id="PTHR23213">
    <property type="entry name" value="FORMIN-RELATED"/>
    <property type="match status" value="1"/>
</dbReference>
<evidence type="ECO:0000256" key="1">
    <source>
        <dbReference type="ARBA" id="ARBA00004167"/>
    </source>
</evidence>
<reference evidence="8 9" key="1">
    <citation type="submission" date="2016-09" db="EMBL/GenBank/DDBJ databases">
        <title>The draft genome of Dichanthelium oligosanthes: A C3 panicoid grass species.</title>
        <authorList>
            <person name="Studer A.J."/>
            <person name="Schnable J.C."/>
            <person name="Brutnell T.P."/>
        </authorList>
    </citation>
    <scope>NUCLEOTIDE SEQUENCE [LARGE SCALE GENOMIC DNA]</scope>
    <source>
        <strain evidence="9">cv. Kellogg 1175</strain>
        <tissue evidence="8">Leaf</tissue>
    </source>
</reference>